<sequence>MSEKLEFEELLFKYVDFYEQEQKDVVKEDKDRLENSPDIISDFIEMFNESMSLRQDSRFFWLIIRYGAPNNFKLLLEWLNHELATNKSVEKQDNLGQSQENIIYFLFEKGALKIQHIQEMITVLQRREISGFSDRPRKLLEFHLKRIQTDEIIDIDTSEEESEIKEKVEEAFRFMLKTDPRTNEQILSVLDYEKLIAWVTFYFTNDFSIPKILKPIKSVNTPKGNVIYTFLLFFKIEYPGHRRPDSLFDLIKACFYPYRDDNAVNMRKTSKPQYYGTINKYGKNQ</sequence>
<accession>A0ABT8C633</accession>
<dbReference type="Proteomes" id="UP001236663">
    <property type="component" value="Unassembled WGS sequence"/>
</dbReference>
<dbReference type="RefSeq" id="WP_163384125.1">
    <property type="nucleotide sequence ID" value="NZ_JAUFQS010000004.1"/>
</dbReference>
<comment type="caution">
    <text evidence="1">The sequence shown here is derived from an EMBL/GenBank/DDBJ whole genome shotgun (WGS) entry which is preliminary data.</text>
</comment>
<name>A0ABT8C633_9BACT</name>
<evidence type="ECO:0000313" key="1">
    <source>
        <dbReference type="EMBL" id="MDN3687243.1"/>
    </source>
</evidence>
<keyword evidence="2" id="KW-1185">Reference proteome</keyword>
<evidence type="ECO:0000313" key="2">
    <source>
        <dbReference type="Proteomes" id="UP001236663"/>
    </source>
</evidence>
<gene>
    <name evidence="1" type="ORF">QWZ15_05350</name>
</gene>
<reference evidence="2" key="1">
    <citation type="journal article" date="2019" name="Int. J. Syst. Evol. Microbiol.">
        <title>The Global Catalogue of Microorganisms (GCM) 10K type strain sequencing project: providing services to taxonomists for standard genome sequencing and annotation.</title>
        <authorList>
            <consortium name="The Broad Institute Genomics Platform"/>
            <consortium name="The Broad Institute Genome Sequencing Center for Infectious Disease"/>
            <person name="Wu L."/>
            <person name="Ma J."/>
        </authorList>
    </citation>
    <scope>NUCLEOTIDE SEQUENCE [LARGE SCALE GENOMIC DNA]</scope>
    <source>
        <strain evidence="2">CECT 7706</strain>
    </source>
</reference>
<dbReference type="EMBL" id="JAUFQS010000004">
    <property type="protein sequence ID" value="MDN3687243.1"/>
    <property type="molecule type" value="Genomic_DNA"/>
</dbReference>
<protein>
    <submittedName>
        <fullName evidence="1">Uncharacterized protein</fullName>
    </submittedName>
</protein>
<organism evidence="1 2">
    <name type="scientific">Cyclobacterium jeungdonense</name>
    <dbReference type="NCBI Taxonomy" id="708087"/>
    <lineage>
        <taxon>Bacteria</taxon>
        <taxon>Pseudomonadati</taxon>
        <taxon>Bacteroidota</taxon>
        <taxon>Cytophagia</taxon>
        <taxon>Cytophagales</taxon>
        <taxon>Cyclobacteriaceae</taxon>
        <taxon>Cyclobacterium</taxon>
    </lineage>
</organism>
<proteinExistence type="predicted"/>